<evidence type="ECO:0000256" key="10">
    <source>
        <dbReference type="SAM" id="Phobius"/>
    </source>
</evidence>
<evidence type="ECO:0000259" key="11">
    <source>
        <dbReference type="PROSITE" id="PS50111"/>
    </source>
</evidence>
<evidence type="ECO:0000256" key="1">
    <source>
        <dbReference type="ARBA" id="ARBA00004651"/>
    </source>
</evidence>
<dbReference type="SUPFAM" id="SSF58104">
    <property type="entry name" value="Methyl-accepting chemotaxis protein (MCP) signaling domain"/>
    <property type="match status" value="1"/>
</dbReference>
<comment type="similarity">
    <text evidence="8">Belongs to the methyl-accepting chemotaxis (MCP) protein family.</text>
</comment>
<evidence type="ECO:0000256" key="5">
    <source>
        <dbReference type="ARBA" id="ARBA00022989"/>
    </source>
</evidence>
<dbReference type="Proteomes" id="UP000248887">
    <property type="component" value="Unassembled WGS sequence"/>
</dbReference>
<evidence type="ECO:0000313" key="14">
    <source>
        <dbReference type="Proteomes" id="UP000248887"/>
    </source>
</evidence>
<comment type="subcellular location">
    <subcellularLocation>
        <location evidence="1">Cell membrane</location>
        <topology evidence="1">Multi-pass membrane protein</topology>
    </subcellularLocation>
</comment>
<organism evidence="13 14">
    <name type="scientific">Ancylobacter novellus</name>
    <name type="common">Thiobacillus novellus</name>
    <dbReference type="NCBI Taxonomy" id="921"/>
    <lineage>
        <taxon>Bacteria</taxon>
        <taxon>Pseudomonadati</taxon>
        <taxon>Pseudomonadota</taxon>
        <taxon>Alphaproteobacteria</taxon>
        <taxon>Hyphomicrobiales</taxon>
        <taxon>Xanthobacteraceae</taxon>
        <taxon>Ancylobacter</taxon>
    </lineage>
</organism>
<dbReference type="SUPFAM" id="SSF158472">
    <property type="entry name" value="HAMP domain-like"/>
    <property type="match status" value="1"/>
</dbReference>
<dbReference type="CDD" id="cd06225">
    <property type="entry name" value="HAMP"/>
    <property type="match status" value="2"/>
</dbReference>
<evidence type="ECO:0000259" key="12">
    <source>
        <dbReference type="PROSITE" id="PS50885"/>
    </source>
</evidence>
<accession>A0A2W5TCC2</accession>
<evidence type="ECO:0000256" key="4">
    <source>
        <dbReference type="ARBA" id="ARBA00022692"/>
    </source>
</evidence>
<comment type="caution">
    <text evidence="13">The sequence shown here is derived from an EMBL/GenBank/DDBJ whole genome shotgun (WGS) entry which is preliminary data.</text>
</comment>
<evidence type="ECO:0008006" key="15">
    <source>
        <dbReference type="Google" id="ProtNLM"/>
    </source>
</evidence>
<reference evidence="13 14" key="1">
    <citation type="submission" date="2017-08" db="EMBL/GenBank/DDBJ databases">
        <title>Infants hospitalized years apart are colonized by the same room-sourced microbial strains.</title>
        <authorList>
            <person name="Brooks B."/>
            <person name="Olm M.R."/>
            <person name="Firek B.A."/>
            <person name="Baker R."/>
            <person name="Thomas B.C."/>
            <person name="Morowitz M.J."/>
            <person name="Banfield J.F."/>
        </authorList>
    </citation>
    <scope>NUCLEOTIDE SEQUENCE [LARGE SCALE GENOMIC DNA]</scope>
    <source>
        <strain evidence="13">S2_005_001_R2_27</strain>
    </source>
</reference>
<feature type="domain" description="Methyl-accepting transducer" evidence="11">
    <location>
        <begin position="428"/>
        <end position="664"/>
    </location>
</feature>
<evidence type="ECO:0000256" key="7">
    <source>
        <dbReference type="ARBA" id="ARBA00023224"/>
    </source>
</evidence>
<keyword evidence="2" id="KW-1003">Cell membrane</keyword>
<dbReference type="AlphaFoldDB" id="A0A2W5TCC2"/>
<protein>
    <recommendedName>
        <fullName evidence="15">Methyl-accepting chemotaxis protein</fullName>
    </recommendedName>
</protein>
<dbReference type="GO" id="GO:0005886">
    <property type="term" value="C:plasma membrane"/>
    <property type="evidence" value="ECO:0007669"/>
    <property type="project" value="UniProtKB-SubCell"/>
</dbReference>
<keyword evidence="5 10" id="KW-1133">Transmembrane helix</keyword>
<dbReference type="EMBL" id="QFQD01000014">
    <property type="protein sequence ID" value="PZQ84010.1"/>
    <property type="molecule type" value="Genomic_DNA"/>
</dbReference>
<keyword evidence="3" id="KW-0145">Chemotaxis</keyword>
<evidence type="ECO:0000256" key="8">
    <source>
        <dbReference type="ARBA" id="ARBA00029447"/>
    </source>
</evidence>
<dbReference type="CDD" id="cd12914">
    <property type="entry name" value="PDC1_DGC_like"/>
    <property type="match status" value="1"/>
</dbReference>
<keyword evidence="7 9" id="KW-0807">Transducer</keyword>
<dbReference type="Gene3D" id="1.10.287.950">
    <property type="entry name" value="Methyl-accepting chemotaxis protein"/>
    <property type="match status" value="1"/>
</dbReference>
<dbReference type="PROSITE" id="PS50111">
    <property type="entry name" value="CHEMOTAXIS_TRANSDUC_2"/>
    <property type="match status" value="1"/>
</dbReference>
<dbReference type="SMART" id="SM00304">
    <property type="entry name" value="HAMP"/>
    <property type="match status" value="2"/>
</dbReference>
<dbReference type="Gene3D" id="6.10.340.10">
    <property type="match status" value="1"/>
</dbReference>
<dbReference type="Gene3D" id="3.30.450.20">
    <property type="entry name" value="PAS domain"/>
    <property type="match status" value="1"/>
</dbReference>
<evidence type="ECO:0000313" key="13">
    <source>
        <dbReference type="EMBL" id="PZQ84010.1"/>
    </source>
</evidence>
<dbReference type="PROSITE" id="PS50885">
    <property type="entry name" value="HAMP"/>
    <property type="match status" value="2"/>
</dbReference>
<dbReference type="SUPFAM" id="SSF103190">
    <property type="entry name" value="Sensory domain-like"/>
    <property type="match status" value="1"/>
</dbReference>
<dbReference type="Pfam" id="PF00015">
    <property type="entry name" value="MCPsignal"/>
    <property type="match status" value="1"/>
</dbReference>
<dbReference type="SMART" id="SM00283">
    <property type="entry name" value="MA"/>
    <property type="match status" value="1"/>
</dbReference>
<dbReference type="PANTHER" id="PTHR32089">
    <property type="entry name" value="METHYL-ACCEPTING CHEMOTAXIS PROTEIN MCPB"/>
    <property type="match status" value="1"/>
</dbReference>
<dbReference type="Pfam" id="PF00672">
    <property type="entry name" value="HAMP"/>
    <property type="match status" value="2"/>
</dbReference>
<dbReference type="InterPro" id="IPR004089">
    <property type="entry name" value="MCPsignal_dom"/>
</dbReference>
<dbReference type="GO" id="GO:0007165">
    <property type="term" value="P:signal transduction"/>
    <property type="evidence" value="ECO:0007669"/>
    <property type="project" value="UniProtKB-KW"/>
</dbReference>
<evidence type="ECO:0000256" key="9">
    <source>
        <dbReference type="PROSITE-ProRule" id="PRU00284"/>
    </source>
</evidence>
<dbReference type="InterPro" id="IPR003660">
    <property type="entry name" value="HAMP_dom"/>
</dbReference>
<feature type="domain" description="HAMP" evidence="12">
    <location>
        <begin position="312"/>
        <end position="364"/>
    </location>
</feature>
<keyword evidence="4 10" id="KW-0812">Transmembrane</keyword>
<dbReference type="InterPro" id="IPR029151">
    <property type="entry name" value="Sensor-like_sf"/>
</dbReference>
<gene>
    <name evidence="13" type="ORF">DI549_06015</name>
</gene>
<dbReference type="CDD" id="cd18774">
    <property type="entry name" value="PDC2_HK_sensor"/>
    <property type="match status" value="1"/>
</dbReference>
<sequence>MQDWGSLMRINRLVIAGGILAALVPTILLGFGFTLKMRSWLIETTLAQEQTFVTEASQYIERALTDYRDALELAAAEIGARSPTSAENKLTLKSVADSFELFDRVLLAGPDGIIIASEPDTTENGKSPVGTDIHDRAYFREPLKSGHSFVDSQVLIGRTSGEPIMAVSAPIKAPDGRVIGVLAGTIKLDTVTLMIRRIRLGRTGHAVIVTSSGVTVAHQDGELVRKQFSYADQPIWRYLSGNAQGVLESYDDEQGISRFGAFATIPLTGWKIWMSQTHTEIDQEFTGLLVQSAIWPLIALLGGIVLSVLLSRIIASPIVRLQETADAIARGDLDRRAPEDGPAEVQKLAGAVNAMAQGLQTRITNEQATRAVIEEAVTRYSQFAQRVARGDFASRVEVGTTGDLEQLGHALNSMSGSLELLVSEISLATNQLGSATTEILAATTQQAAATAEEAAAVRQMASSVHELRQAGESMARRTQALLEVAQKTESVAETGQQSVEDTVRMVEEGRQRLETLAERVINFSERTHEIAELNATVGELAEKSNLLAVNASIEAAKAGDAGRGFAVVASEVKELADQSKTASAQVRRIIAEIQRSAQAAVIAAEQYARASDAGVATSRQSGTAISMLSNRVTEASQTARQNLAAAEQQQASIEQIALAVDNIEASSVQTVSATRQVEESARGLHDLAQSLDAIVGRLSVRQGR</sequence>
<feature type="transmembrane region" description="Helical" evidence="10">
    <location>
        <begin position="12"/>
        <end position="35"/>
    </location>
</feature>
<dbReference type="PANTHER" id="PTHR32089:SF112">
    <property type="entry name" value="LYSOZYME-LIKE PROTEIN-RELATED"/>
    <property type="match status" value="1"/>
</dbReference>
<dbReference type="Pfam" id="PF02743">
    <property type="entry name" value="dCache_1"/>
    <property type="match status" value="1"/>
</dbReference>
<feature type="domain" description="HAMP" evidence="12">
    <location>
        <begin position="371"/>
        <end position="423"/>
    </location>
</feature>
<evidence type="ECO:0000256" key="6">
    <source>
        <dbReference type="ARBA" id="ARBA00023136"/>
    </source>
</evidence>
<keyword evidence="6 10" id="KW-0472">Membrane</keyword>
<evidence type="ECO:0000256" key="2">
    <source>
        <dbReference type="ARBA" id="ARBA00022475"/>
    </source>
</evidence>
<proteinExistence type="inferred from homology"/>
<dbReference type="GO" id="GO:0006935">
    <property type="term" value="P:chemotaxis"/>
    <property type="evidence" value="ECO:0007669"/>
    <property type="project" value="UniProtKB-KW"/>
</dbReference>
<dbReference type="InterPro" id="IPR033479">
    <property type="entry name" value="dCache_1"/>
</dbReference>
<evidence type="ECO:0000256" key="3">
    <source>
        <dbReference type="ARBA" id="ARBA00022500"/>
    </source>
</evidence>
<name>A0A2W5TCC2_ANCNO</name>